<accession>A0ABU5K798</accession>
<comment type="caution">
    <text evidence="1">The sequence shown here is derived from an EMBL/GenBank/DDBJ whole genome shotgun (WGS) entry which is preliminary data.</text>
</comment>
<proteinExistence type="predicted"/>
<evidence type="ECO:0000313" key="2">
    <source>
        <dbReference type="Proteomes" id="UP001291999"/>
    </source>
</evidence>
<name>A0ABU5K798_9ACTN</name>
<sequence length="143" mass="15082">MATLVRGTHPKEIPVSGRGRARQALAPVVLLLAAGLAACGGDAEPPATTQSPRTEGDSVVVEVTREGDTFTPNGERVDLGTGQTLVLEVTADEAGELHVHSTPEQDIAYEEGTSEHEITVDRPGVVEVESHDPDSIVLQLEVR</sequence>
<organism evidence="1 2">
    <name type="scientific">Nocardioides renjunii</name>
    <dbReference type="NCBI Taxonomy" id="3095075"/>
    <lineage>
        <taxon>Bacteria</taxon>
        <taxon>Bacillati</taxon>
        <taxon>Actinomycetota</taxon>
        <taxon>Actinomycetes</taxon>
        <taxon>Propionibacteriales</taxon>
        <taxon>Nocardioidaceae</taxon>
        <taxon>Nocardioides</taxon>
    </lineage>
</organism>
<dbReference type="RefSeq" id="WP_322422901.1">
    <property type="nucleotide sequence ID" value="NZ_JAXQPW010000001.1"/>
</dbReference>
<protein>
    <recommendedName>
        <fullName evidence="3">EfeO-type cupredoxin-like domain-containing protein</fullName>
    </recommendedName>
</protein>
<reference evidence="1 2" key="1">
    <citation type="submission" date="2023-11" db="EMBL/GenBank/DDBJ databases">
        <title>Novel species in genus Nocardioides.</title>
        <authorList>
            <person name="Zhou H."/>
        </authorList>
    </citation>
    <scope>NUCLEOTIDE SEQUENCE [LARGE SCALE GENOMIC DNA]</scope>
    <source>
        <strain evidence="1 2">S-58</strain>
    </source>
</reference>
<keyword evidence="2" id="KW-1185">Reference proteome</keyword>
<dbReference type="EMBL" id="JAXQPW010000001">
    <property type="protein sequence ID" value="MDZ5660339.1"/>
    <property type="molecule type" value="Genomic_DNA"/>
</dbReference>
<dbReference type="Proteomes" id="UP001291999">
    <property type="component" value="Unassembled WGS sequence"/>
</dbReference>
<evidence type="ECO:0008006" key="3">
    <source>
        <dbReference type="Google" id="ProtNLM"/>
    </source>
</evidence>
<gene>
    <name evidence="1" type="ORF">SFC79_01070</name>
</gene>
<evidence type="ECO:0000313" key="1">
    <source>
        <dbReference type="EMBL" id="MDZ5660339.1"/>
    </source>
</evidence>